<evidence type="ECO:0000313" key="11">
    <source>
        <dbReference type="Proteomes" id="UP000034112"/>
    </source>
</evidence>
<dbReference type="Pfam" id="PF00795">
    <property type="entry name" value="CN_hydrolase"/>
    <property type="match status" value="1"/>
</dbReference>
<evidence type="ECO:0000256" key="3">
    <source>
        <dbReference type="ARBA" id="ARBA00023015"/>
    </source>
</evidence>
<dbReference type="PROSITE" id="PS00920">
    <property type="entry name" value="NITRIL_CHT_1"/>
    <property type="match status" value="1"/>
</dbReference>
<dbReference type="OMA" id="PCTLFWN"/>
<dbReference type="EMBL" id="JOKZ01000001">
    <property type="protein sequence ID" value="KKP07877.1"/>
    <property type="molecule type" value="Genomic_DNA"/>
</dbReference>
<dbReference type="PROSITE" id="PS50263">
    <property type="entry name" value="CN_HYDROLASE"/>
    <property type="match status" value="1"/>
</dbReference>
<dbReference type="InterPro" id="IPR003010">
    <property type="entry name" value="C-N_Hydrolase"/>
</dbReference>
<sequence length="721" mass="81635">MQRKGKQRSGIPPQRRPALPKPETPDVVATISLFVRPRASPLEADEVPYFDMFRAQVLQDFTYTPCTLFWNRVIPRESMGDECVRWSVLSIGALMLALRSPNPEPMVKLLEGRGDTMYQTAMTYHAKATTALHTRMLKEFHTISRRNVLINMFLLFLFELLIGNTKAADQLLMRSVELLKQKHDQLVVEINSQHHAQDLHNYVAPSNDDGLDQAERILPRFQIFLSLTTPLFPLQTTCWPRLPSRPVPGNMPAIDTSFEEFGAMWNSFITRAVIFVVKAIQERQNDDHSDKFEMLLDHRTTFLQQLRQWEVAILLRLETEKNPIRSYLFNIFHMGQKVVFILMSCCFDSTEMLYDQFNSTFREIVSMACSFGGASRRFSQIETALDIYTLPVLNFVSQKCRDKAIRSDALDSFDKMTLLTRNWDVKASSLARRQLMALEEESQDASGYIPASGRYVWTGASWDHNYSRLHIVFTGVVSDKDNQKHLHSGAVRDEDKQSSTVNANHVIILELLFQLSTQSSIAITRIMASNTRVVKAAAVQAEPVWLDLESTIAKTCRLIKEAASNGAQIVSFPEAFVPGYPAWIWVRAMDFETNIRYADNSLSINSEEMERLKACAAENNIVCFTLHSTAVISQPSIEKLGVEQTPLFNQPGGGNARIYGPDGRLLTKDLPPSEEGMVYADLDMSLITKEKGFLDNCGHAGRPELLWLGRNASHQGPVRSA</sequence>
<accession>A0A0G0A6Q3</accession>
<dbReference type="OrthoDB" id="1919336at2759"/>
<dbReference type="GO" id="GO:0000257">
    <property type="term" value="F:nitrilase activity"/>
    <property type="evidence" value="ECO:0007669"/>
    <property type="project" value="UniProtKB-ARBA"/>
</dbReference>
<dbReference type="AlphaFoldDB" id="A0A0G0A6Q3"/>
<feature type="region of interest" description="Disordered" evidence="8">
    <location>
        <begin position="1"/>
        <end position="23"/>
    </location>
</feature>
<keyword evidence="5" id="KW-0804">Transcription</keyword>
<feature type="active site" description="Proton acceptor" evidence="7">
    <location>
        <position position="574"/>
    </location>
</feature>
<dbReference type="InterPro" id="IPR000132">
    <property type="entry name" value="Nitrilase/CN_hydratase_CS"/>
</dbReference>
<keyword evidence="6" id="KW-0539">Nucleus</keyword>
<evidence type="ECO:0000256" key="8">
    <source>
        <dbReference type="SAM" id="MobiDB-lite"/>
    </source>
</evidence>
<dbReference type="PANTHER" id="PTHR36206:SF4">
    <property type="entry name" value="HYPOTHETICAL CONSERVED PROTEIN (EUROFUNG)-RELATED"/>
    <property type="match status" value="1"/>
</dbReference>
<evidence type="ECO:0000256" key="2">
    <source>
        <dbReference type="ARBA" id="ARBA00022833"/>
    </source>
</evidence>
<evidence type="ECO:0000256" key="1">
    <source>
        <dbReference type="ARBA" id="ARBA00022723"/>
    </source>
</evidence>
<feature type="domain" description="CN hydrolase" evidence="9">
    <location>
        <begin position="534"/>
        <end position="721"/>
    </location>
</feature>
<organism evidence="10 11">
    <name type="scientific">Trichoderma harzianum</name>
    <name type="common">Hypocrea lixii</name>
    <dbReference type="NCBI Taxonomy" id="5544"/>
    <lineage>
        <taxon>Eukaryota</taxon>
        <taxon>Fungi</taxon>
        <taxon>Dikarya</taxon>
        <taxon>Ascomycota</taxon>
        <taxon>Pezizomycotina</taxon>
        <taxon>Sordariomycetes</taxon>
        <taxon>Hypocreomycetidae</taxon>
        <taxon>Hypocreales</taxon>
        <taxon>Hypocreaceae</taxon>
        <taxon>Trichoderma</taxon>
    </lineage>
</organism>
<keyword evidence="3" id="KW-0805">Transcription regulation</keyword>
<dbReference type="GO" id="GO:0016836">
    <property type="term" value="F:hydro-lyase activity"/>
    <property type="evidence" value="ECO:0007669"/>
    <property type="project" value="UniProtKB-ARBA"/>
</dbReference>
<name>A0A0G0A6Q3_TRIHA</name>
<comment type="caution">
    <text evidence="10">The sequence shown here is derived from an EMBL/GenBank/DDBJ whole genome shotgun (WGS) entry which is preliminary data.</text>
</comment>
<keyword evidence="2" id="KW-0862">Zinc</keyword>
<dbReference type="Proteomes" id="UP000034112">
    <property type="component" value="Unassembled WGS sequence"/>
</dbReference>
<evidence type="ECO:0000313" key="10">
    <source>
        <dbReference type="EMBL" id="KKP07877.1"/>
    </source>
</evidence>
<dbReference type="SUPFAM" id="SSF56317">
    <property type="entry name" value="Carbon-nitrogen hydrolase"/>
    <property type="match status" value="2"/>
</dbReference>
<evidence type="ECO:0000256" key="7">
    <source>
        <dbReference type="PROSITE-ProRule" id="PRU10139"/>
    </source>
</evidence>
<dbReference type="Gene3D" id="3.60.110.10">
    <property type="entry name" value="Carbon-nitrogen hydrolase"/>
    <property type="match status" value="2"/>
</dbReference>
<keyword evidence="4" id="KW-0238">DNA-binding</keyword>
<evidence type="ECO:0000256" key="4">
    <source>
        <dbReference type="ARBA" id="ARBA00023125"/>
    </source>
</evidence>
<dbReference type="PANTHER" id="PTHR36206">
    <property type="entry name" value="ASPERCRYPTIN BIOSYNTHESIS CLUSTER-SPECIFIC TRANSCRIPTION REGULATOR ATNN-RELATED"/>
    <property type="match status" value="1"/>
</dbReference>
<proteinExistence type="predicted"/>
<reference evidence="11" key="1">
    <citation type="journal article" date="2015" name="Genome Announc.">
        <title>Draft whole-genome sequence of the biocontrol agent Trichoderma harzianum T6776.</title>
        <authorList>
            <person name="Baroncelli R."/>
            <person name="Piaggeschi G."/>
            <person name="Fiorini L."/>
            <person name="Bertolini E."/>
            <person name="Zapparata A."/>
            <person name="Pe M.E."/>
            <person name="Sarrocco S."/>
            <person name="Vannacci G."/>
        </authorList>
    </citation>
    <scope>NUCLEOTIDE SEQUENCE [LARGE SCALE GENOMIC DNA]</scope>
    <source>
        <strain evidence="11">T6776</strain>
    </source>
</reference>
<dbReference type="GO" id="GO:0046872">
    <property type="term" value="F:metal ion binding"/>
    <property type="evidence" value="ECO:0007669"/>
    <property type="project" value="UniProtKB-KW"/>
</dbReference>
<evidence type="ECO:0000259" key="9">
    <source>
        <dbReference type="PROSITE" id="PS50263"/>
    </source>
</evidence>
<evidence type="ECO:0000256" key="5">
    <source>
        <dbReference type="ARBA" id="ARBA00023163"/>
    </source>
</evidence>
<dbReference type="GO" id="GO:0003677">
    <property type="term" value="F:DNA binding"/>
    <property type="evidence" value="ECO:0007669"/>
    <property type="project" value="UniProtKB-KW"/>
</dbReference>
<dbReference type="InterPro" id="IPR036526">
    <property type="entry name" value="C-N_Hydrolase_sf"/>
</dbReference>
<gene>
    <name evidence="10" type="ORF">THAR02_00085</name>
</gene>
<keyword evidence="1" id="KW-0479">Metal-binding</keyword>
<evidence type="ECO:0000256" key="6">
    <source>
        <dbReference type="ARBA" id="ARBA00023242"/>
    </source>
</evidence>
<dbReference type="InterPro" id="IPR052360">
    <property type="entry name" value="Transcr_Regulatory_Proteins"/>
</dbReference>
<protein>
    <recommendedName>
        <fullName evidence="9">CN hydrolase domain-containing protein</fullName>
    </recommendedName>
</protein>